<evidence type="ECO:0008006" key="2">
    <source>
        <dbReference type="Google" id="ProtNLM"/>
    </source>
</evidence>
<dbReference type="AlphaFoldDB" id="A0A6J4H103"/>
<dbReference type="InterPro" id="IPR010310">
    <property type="entry name" value="T7SS_ESAT-6-like"/>
</dbReference>
<dbReference type="Gene3D" id="1.10.287.1060">
    <property type="entry name" value="ESAT-6-like"/>
    <property type="match status" value="1"/>
</dbReference>
<organism evidence="1">
    <name type="scientific">uncultured Actinomycetospora sp</name>
    <dbReference type="NCBI Taxonomy" id="1135996"/>
    <lineage>
        <taxon>Bacteria</taxon>
        <taxon>Bacillati</taxon>
        <taxon>Actinomycetota</taxon>
        <taxon>Actinomycetes</taxon>
        <taxon>Pseudonocardiales</taxon>
        <taxon>Pseudonocardiaceae</taxon>
        <taxon>Actinomycetospora</taxon>
        <taxon>environmental samples</taxon>
    </lineage>
</organism>
<dbReference type="Pfam" id="PF06013">
    <property type="entry name" value="WXG100"/>
    <property type="match status" value="1"/>
</dbReference>
<gene>
    <name evidence="1" type="ORF">AVDCRST_MAG54-21</name>
</gene>
<proteinExistence type="predicted"/>
<accession>A0A6J4H103</accession>
<protein>
    <recommendedName>
        <fullName evidence="2">ESAT-6-like protein</fullName>
    </recommendedName>
</protein>
<sequence>MPQDQIRVDFSTIDGAAANMSTLQAAIEGHMADLDRSIAELQVWNGQAAAECQARNQEIKSAWASIQQQLGHMTTQTNRFNEDARITEDAIYRSFSSR</sequence>
<dbReference type="InterPro" id="IPR036689">
    <property type="entry name" value="ESAT-6-like_sf"/>
</dbReference>
<reference evidence="1" key="1">
    <citation type="submission" date="2020-02" db="EMBL/GenBank/DDBJ databases">
        <authorList>
            <person name="Meier V. D."/>
        </authorList>
    </citation>
    <scope>NUCLEOTIDE SEQUENCE</scope>
    <source>
        <strain evidence="1">AVDCRST_MAG54</strain>
    </source>
</reference>
<dbReference type="SUPFAM" id="SSF140453">
    <property type="entry name" value="EsxAB dimer-like"/>
    <property type="match status" value="1"/>
</dbReference>
<name>A0A6J4H103_9PSEU</name>
<evidence type="ECO:0000313" key="1">
    <source>
        <dbReference type="EMBL" id="CAA9209469.1"/>
    </source>
</evidence>
<dbReference type="EMBL" id="CADCTH010000004">
    <property type="protein sequence ID" value="CAA9209469.1"/>
    <property type="molecule type" value="Genomic_DNA"/>
</dbReference>